<accession>A0A9X2BB34</accession>
<evidence type="ECO:0000259" key="3">
    <source>
        <dbReference type="PROSITE" id="PS50977"/>
    </source>
</evidence>
<gene>
    <name evidence="4" type="ORF">LCY76_02785</name>
</gene>
<name>A0A9X2BB34_9BACL</name>
<dbReference type="AlphaFoldDB" id="A0A9X2BB34"/>
<dbReference type="PROSITE" id="PS50977">
    <property type="entry name" value="HTH_TETR_2"/>
    <property type="match status" value="1"/>
</dbReference>
<evidence type="ECO:0000256" key="1">
    <source>
        <dbReference type="ARBA" id="ARBA00023125"/>
    </source>
</evidence>
<reference evidence="4" key="1">
    <citation type="submission" date="2021-09" db="EMBL/GenBank/DDBJ databases">
        <title>Genome analysis of Fictibacillus sp. KIGAM418 isolated from marine sediment.</title>
        <authorList>
            <person name="Seo M.-J."/>
            <person name="Cho E.-S."/>
            <person name="Hwang C.Y."/>
        </authorList>
    </citation>
    <scope>NUCLEOTIDE SEQUENCE</scope>
    <source>
        <strain evidence="4">KIGAM418</strain>
    </source>
</reference>
<organism evidence="4 5">
    <name type="scientific">Fictibacillus marinisediminis</name>
    <dbReference type="NCBI Taxonomy" id="2878389"/>
    <lineage>
        <taxon>Bacteria</taxon>
        <taxon>Bacillati</taxon>
        <taxon>Bacillota</taxon>
        <taxon>Bacilli</taxon>
        <taxon>Bacillales</taxon>
        <taxon>Fictibacillaceae</taxon>
        <taxon>Fictibacillus</taxon>
    </lineage>
</organism>
<evidence type="ECO:0000313" key="4">
    <source>
        <dbReference type="EMBL" id="MCK6255549.1"/>
    </source>
</evidence>
<keyword evidence="1 2" id="KW-0238">DNA-binding</keyword>
<sequence length="198" mass="22552">MPPLNEEQLRQIRDERREQIMAAALKVFARRGIIGTKMSMISAEAGISQGLMYRYFKSKDELFTTLVEQAIQGSVSGTEQVHNMQGSPLEKLMRLTEKILDEEGQLYFMLMHQARTSEEVPEEAKHLLKGASMEMYIEMLKPLFEEGQKIGELAEGDIGELISCYFTVISGLMTLNIPGLDGYEMPRVEMLMRMFTKS</sequence>
<dbReference type="PRINTS" id="PR00455">
    <property type="entry name" value="HTHTETR"/>
</dbReference>
<dbReference type="Pfam" id="PF00440">
    <property type="entry name" value="TetR_N"/>
    <property type="match status" value="1"/>
</dbReference>
<dbReference type="EMBL" id="JAIWJX010000002">
    <property type="protein sequence ID" value="MCK6255549.1"/>
    <property type="molecule type" value="Genomic_DNA"/>
</dbReference>
<evidence type="ECO:0000256" key="2">
    <source>
        <dbReference type="PROSITE-ProRule" id="PRU00335"/>
    </source>
</evidence>
<protein>
    <submittedName>
        <fullName evidence="4">TetR/AcrR family transcriptional regulator</fullName>
    </submittedName>
</protein>
<keyword evidence="5" id="KW-1185">Reference proteome</keyword>
<dbReference type="InterPro" id="IPR036271">
    <property type="entry name" value="Tet_transcr_reg_TetR-rel_C_sf"/>
</dbReference>
<dbReference type="SUPFAM" id="SSF48498">
    <property type="entry name" value="Tetracyclin repressor-like, C-terminal domain"/>
    <property type="match status" value="1"/>
</dbReference>
<dbReference type="Proteomes" id="UP001139011">
    <property type="component" value="Unassembled WGS sequence"/>
</dbReference>
<comment type="caution">
    <text evidence="4">The sequence shown here is derived from an EMBL/GenBank/DDBJ whole genome shotgun (WGS) entry which is preliminary data.</text>
</comment>
<dbReference type="GO" id="GO:0000976">
    <property type="term" value="F:transcription cis-regulatory region binding"/>
    <property type="evidence" value="ECO:0007669"/>
    <property type="project" value="TreeGrafter"/>
</dbReference>
<dbReference type="Gene3D" id="1.10.357.10">
    <property type="entry name" value="Tetracycline Repressor, domain 2"/>
    <property type="match status" value="1"/>
</dbReference>
<dbReference type="RefSeq" id="WP_248251365.1">
    <property type="nucleotide sequence ID" value="NZ_JAIWJX010000002.1"/>
</dbReference>
<evidence type="ECO:0000313" key="5">
    <source>
        <dbReference type="Proteomes" id="UP001139011"/>
    </source>
</evidence>
<feature type="DNA-binding region" description="H-T-H motif" evidence="2">
    <location>
        <begin position="37"/>
        <end position="56"/>
    </location>
</feature>
<dbReference type="InterPro" id="IPR050109">
    <property type="entry name" value="HTH-type_TetR-like_transc_reg"/>
</dbReference>
<dbReference type="InterPro" id="IPR001647">
    <property type="entry name" value="HTH_TetR"/>
</dbReference>
<dbReference type="PANTHER" id="PTHR30055">
    <property type="entry name" value="HTH-TYPE TRANSCRIPTIONAL REGULATOR RUTR"/>
    <property type="match status" value="1"/>
</dbReference>
<dbReference type="GO" id="GO:0003700">
    <property type="term" value="F:DNA-binding transcription factor activity"/>
    <property type="evidence" value="ECO:0007669"/>
    <property type="project" value="TreeGrafter"/>
</dbReference>
<dbReference type="PANTHER" id="PTHR30055:SF226">
    <property type="entry name" value="HTH-TYPE TRANSCRIPTIONAL REGULATOR PKSA"/>
    <property type="match status" value="1"/>
</dbReference>
<dbReference type="InterPro" id="IPR009057">
    <property type="entry name" value="Homeodomain-like_sf"/>
</dbReference>
<proteinExistence type="predicted"/>
<feature type="domain" description="HTH tetR-type" evidence="3">
    <location>
        <begin position="14"/>
        <end position="74"/>
    </location>
</feature>
<dbReference type="SUPFAM" id="SSF46689">
    <property type="entry name" value="Homeodomain-like"/>
    <property type="match status" value="1"/>
</dbReference>